<name>A0A328C336_9DELT</name>
<comment type="similarity">
    <text evidence="2 8">Belongs to the FliQ/MopD/SpaQ family.</text>
</comment>
<comment type="caution">
    <text evidence="9">The sequence shown here is derived from an EMBL/GenBank/DDBJ whole genome shotgun (WGS) entry which is preliminary data.</text>
</comment>
<dbReference type="InterPro" id="IPR006306">
    <property type="entry name" value="T3SS_HrpO"/>
</dbReference>
<keyword evidence="7 8" id="KW-0472">Membrane</keyword>
<keyword evidence="9" id="KW-0969">Cilium</keyword>
<keyword evidence="6" id="KW-0843">Virulence</keyword>
<evidence type="ECO:0000256" key="4">
    <source>
        <dbReference type="ARBA" id="ARBA00022692"/>
    </source>
</evidence>
<dbReference type="NCBIfam" id="TIGR01402">
    <property type="entry name" value="fliQ"/>
    <property type="match status" value="1"/>
</dbReference>
<keyword evidence="3 8" id="KW-1003">Cell membrane</keyword>
<sequence length="87" mass="9464">MEDYILQVAREGLWLVLITSAPPLLASMGVGLAVSVVQATTQIQEQTLTFVPKLIAVFASLAIAGPWIGSQLVRFTHALFEGFPNYF</sequence>
<dbReference type="RefSeq" id="WP_111730459.1">
    <property type="nucleotide sequence ID" value="NZ_QHKO01000006.1"/>
</dbReference>
<dbReference type="GO" id="GO:0005886">
    <property type="term" value="C:plasma membrane"/>
    <property type="evidence" value="ECO:0007669"/>
    <property type="project" value="UniProtKB-SubCell"/>
</dbReference>
<evidence type="ECO:0000256" key="5">
    <source>
        <dbReference type="ARBA" id="ARBA00022989"/>
    </source>
</evidence>
<evidence type="ECO:0000256" key="1">
    <source>
        <dbReference type="ARBA" id="ARBA00004651"/>
    </source>
</evidence>
<dbReference type="InterPro" id="IPR002191">
    <property type="entry name" value="Bac_export_3"/>
</dbReference>
<keyword evidence="9" id="KW-0282">Flagellum</keyword>
<dbReference type="GO" id="GO:0044780">
    <property type="term" value="P:bacterial-type flagellum assembly"/>
    <property type="evidence" value="ECO:0007669"/>
    <property type="project" value="InterPro"/>
</dbReference>
<dbReference type="NCBIfam" id="TIGR01403">
    <property type="entry name" value="fliQ_rel_III"/>
    <property type="match status" value="1"/>
</dbReference>
<evidence type="ECO:0000256" key="6">
    <source>
        <dbReference type="ARBA" id="ARBA00023026"/>
    </source>
</evidence>
<evidence type="ECO:0000256" key="7">
    <source>
        <dbReference type="ARBA" id="ARBA00023136"/>
    </source>
</evidence>
<dbReference type="Pfam" id="PF01313">
    <property type="entry name" value="Bac_export_3"/>
    <property type="match status" value="1"/>
</dbReference>
<dbReference type="PANTHER" id="PTHR34040">
    <property type="entry name" value="FLAGELLAR BIOSYNTHETIC PROTEIN FLIQ"/>
    <property type="match status" value="1"/>
</dbReference>
<dbReference type="GO" id="GO:0009306">
    <property type="term" value="P:protein secretion"/>
    <property type="evidence" value="ECO:0007669"/>
    <property type="project" value="InterPro"/>
</dbReference>
<dbReference type="Proteomes" id="UP000249169">
    <property type="component" value="Unassembled WGS sequence"/>
</dbReference>
<keyword evidence="10" id="KW-1185">Reference proteome</keyword>
<dbReference type="InterPro" id="IPR006305">
    <property type="entry name" value="FliQ"/>
</dbReference>
<dbReference type="PIRSF" id="PIRSF004669">
    <property type="entry name" value="FliQ"/>
    <property type="match status" value="1"/>
</dbReference>
<feature type="transmembrane region" description="Helical" evidence="8">
    <location>
        <begin position="50"/>
        <end position="69"/>
    </location>
</feature>
<accession>A0A328C336</accession>
<keyword evidence="9" id="KW-0966">Cell projection</keyword>
<dbReference type="PANTHER" id="PTHR34040:SF7">
    <property type="entry name" value="SURFACE PRESENTATION OF ANTIGENS PROTEIN SPAQ"/>
    <property type="match status" value="1"/>
</dbReference>
<organism evidence="9 10">
    <name type="scientific">Lujinxingia litoralis</name>
    <dbReference type="NCBI Taxonomy" id="2211119"/>
    <lineage>
        <taxon>Bacteria</taxon>
        <taxon>Deltaproteobacteria</taxon>
        <taxon>Bradymonadales</taxon>
        <taxon>Lujinxingiaceae</taxon>
        <taxon>Lujinxingia</taxon>
    </lineage>
</organism>
<evidence type="ECO:0000313" key="10">
    <source>
        <dbReference type="Proteomes" id="UP000249169"/>
    </source>
</evidence>
<feature type="transmembrane region" description="Helical" evidence="8">
    <location>
        <begin position="12"/>
        <end position="38"/>
    </location>
</feature>
<evidence type="ECO:0000256" key="2">
    <source>
        <dbReference type="ARBA" id="ARBA00006156"/>
    </source>
</evidence>
<proteinExistence type="inferred from homology"/>
<keyword evidence="8" id="KW-0975">Bacterial flagellum</keyword>
<dbReference type="PRINTS" id="PR00952">
    <property type="entry name" value="TYPE3IMQPROT"/>
</dbReference>
<comment type="subcellular location">
    <subcellularLocation>
        <location evidence="1 8">Cell membrane</location>
        <topology evidence="1">Multi-pass membrane protein</topology>
    </subcellularLocation>
    <subcellularLocation>
        <location evidence="8">Bacterial flagellum basal body</location>
    </subcellularLocation>
</comment>
<reference evidence="9 10" key="1">
    <citation type="submission" date="2018-05" db="EMBL/GenBank/DDBJ databases">
        <title>Lujinxingia marina gen. nov. sp. nov., a new facultative anaerobic member of the class Deltaproteobacteria, and proposal of Lujinxingaceae fam. nov.</title>
        <authorList>
            <person name="Li C.-M."/>
        </authorList>
    </citation>
    <scope>NUCLEOTIDE SEQUENCE [LARGE SCALE GENOMIC DNA]</scope>
    <source>
        <strain evidence="9 10">B210</strain>
    </source>
</reference>
<comment type="function">
    <text evidence="8">Role in flagellar biosynthesis.</text>
</comment>
<dbReference type="OrthoDB" id="9806440at2"/>
<keyword evidence="5 8" id="KW-1133">Transmembrane helix</keyword>
<keyword evidence="4 8" id="KW-0812">Transmembrane</keyword>
<gene>
    <name evidence="8 9" type="primary">fliQ</name>
    <name evidence="9" type="ORF">DL240_13640</name>
</gene>
<evidence type="ECO:0000313" key="9">
    <source>
        <dbReference type="EMBL" id="RAL21171.1"/>
    </source>
</evidence>
<evidence type="ECO:0000256" key="8">
    <source>
        <dbReference type="RuleBase" id="RU364090"/>
    </source>
</evidence>
<dbReference type="EMBL" id="QHKO01000006">
    <property type="protein sequence ID" value="RAL21171.1"/>
    <property type="molecule type" value="Genomic_DNA"/>
</dbReference>
<protein>
    <recommendedName>
        <fullName evidence="8">Flagellar biosynthetic protein FliQ</fullName>
    </recommendedName>
</protein>
<dbReference type="AlphaFoldDB" id="A0A328C336"/>
<dbReference type="GO" id="GO:0009425">
    <property type="term" value="C:bacterial-type flagellum basal body"/>
    <property type="evidence" value="ECO:0007669"/>
    <property type="project" value="UniProtKB-SubCell"/>
</dbReference>
<evidence type="ECO:0000256" key="3">
    <source>
        <dbReference type="ARBA" id="ARBA00022475"/>
    </source>
</evidence>